<reference evidence="1" key="1">
    <citation type="submission" date="2021-01" db="EMBL/GenBank/DDBJ databases">
        <title>Outbreak of Burkholderia contaminns endophthalmitis traced to a clinical ventilation system.</title>
        <authorList>
            <person name="Lipuma J."/>
            <person name="Spilker T."/>
            <person name="Kratholm J."/>
        </authorList>
    </citation>
    <scope>NUCLEOTIDE SEQUENCE</scope>
    <source>
        <strain evidence="1">HI4954</strain>
    </source>
</reference>
<dbReference type="AlphaFoldDB" id="A0AAP1Y8X6"/>
<evidence type="ECO:0000313" key="5">
    <source>
        <dbReference type="Proteomes" id="UP000664048"/>
    </source>
</evidence>
<proteinExistence type="predicted"/>
<reference evidence="2 5" key="2">
    <citation type="submission" date="2021-03" db="EMBL/GenBank/DDBJ databases">
        <title>Clinical course, treatment and visual outcome of an outbreak of Burkholderia contaminans endophthalmitis following cataract surgery.</title>
        <authorList>
            <person name="Lind C."/>
            <person name="Olsen K."/>
            <person name="Angelsen N.K."/>
            <person name="Krefting E.A."/>
            <person name="Fossen K."/>
            <person name="Gravningen K."/>
            <person name="Depoorter E."/>
            <person name="Vandamme P."/>
            <person name="Bertelsen G."/>
        </authorList>
    </citation>
    <scope>NUCLEOTIDE SEQUENCE [LARGE SCALE GENOMIC DNA]</scope>
    <source>
        <strain evidence="2 5">51242556</strain>
    </source>
</reference>
<dbReference type="EMBL" id="JAENIB010000005">
    <property type="protein sequence ID" value="MBK1931305.1"/>
    <property type="molecule type" value="Genomic_DNA"/>
</dbReference>
<dbReference type="GeneID" id="93194775"/>
<dbReference type="Proteomes" id="UP000611459">
    <property type="component" value="Unassembled WGS sequence"/>
</dbReference>
<reference evidence="3 6" key="3">
    <citation type="submission" date="2021-12" db="EMBL/GenBank/DDBJ databases">
        <title>Genomic and phenotypic characterization of three Burkholderia contaminans isolates recovered from different sources.</title>
        <authorList>
            <person name="Lopez De Volder A."/>
            <person name="Fan Y."/>
            <person name="Nunvar J."/>
            <person name="Herrera T."/>
            <person name="Timp W."/>
            <person name="Degrossi J."/>
        </authorList>
    </citation>
    <scope>NUCLEOTIDE SEQUENCE [LARGE SCALE GENOMIC DNA]</scope>
    <source>
        <strain evidence="3 6">LMG 23361</strain>
    </source>
</reference>
<dbReference type="EMBL" id="CP090642">
    <property type="protein sequence ID" value="WFN22164.1"/>
    <property type="molecule type" value="Genomic_DNA"/>
</dbReference>
<evidence type="ECO:0000313" key="2">
    <source>
        <dbReference type="EMBL" id="MBO1831093.1"/>
    </source>
</evidence>
<dbReference type="Proteomes" id="UP000664048">
    <property type="component" value="Unassembled WGS sequence"/>
</dbReference>
<accession>A0AAP1Y8X6</accession>
<gene>
    <name evidence="2" type="ORF">J4M89_17100</name>
    <name evidence="1" type="ORF">JIN94_15560</name>
    <name evidence="3" type="ORF">LXE91_36315</name>
</gene>
<organism evidence="1 4">
    <name type="scientific">Burkholderia contaminans</name>
    <dbReference type="NCBI Taxonomy" id="488447"/>
    <lineage>
        <taxon>Bacteria</taxon>
        <taxon>Pseudomonadati</taxon>
        <taxon>Pseudomonadota</taxon>
        <taxon>Betaproteobacteria</taxon>
        <taxon>Burkholderiales</taxon>
        <taxon>Burkholderiaceae</taxon>
        <taxon>Burkholderia</taxon>
        <taxon>Burkholderia cepacia complex</taxon>
    </lineage>
</organism>
<evidence type="ECO:0000313" key="3">
    <source>
        <dbReference type="EMBL" id="WFN22164.1"/>
    </source>
</evidence>
<dbReference type="RefSeq" id="WP_157644917.1">
    <property type="nucleotide sequence ID" value="NZ_AP018359.1"/>
</dbReference>
<dbReference type="Proteomes" id="UP001220209">
    <property type="component" value="Chromosome 3"/>
</dbReference>
<keyword evidence="5" id="KW-1185">Reference proteome</keyword>
<name>A0AAP1Y8X6_9BURK</name>
<sequence length="50" mass="5546">MASAQIAGMKAFEELGQDGVKPISYREILKMALRRIVNERAFVYKGSGLT</sequence>
<dbReference type="EMBL" id="JAGEMX010000005">
    <property type="protein sequence ID" value="MBO1831093.1"/>
    <property type="molecule type" value="Genomic_DNA"/>
</dbReference>
<protein>
    <submittedName>
        <fullName evidence="1">Uncharacterized protein</fullName>
    </submittedName>
</protein>
<evidence type="ECO:0000313" key="1">
    <source>
        <dbReference type="EMBL" id="MBK1931305.1"/>
    </source>
</evidence>
<evidence type="ECO:0000313" key="6">
    <source>
        <dbReference type="Proteomes" id="UP001220209"/>
    </source>
</evidence>
<evidence type="ECO:0000313" key="4">
    <source>
        <dbReference type="Proteomes" id="UP000611459"/>
    </source>
</evidence>